<organism evidence="2 3">
    <name type="scientific">Caballeronia choica</name>
    <dbReference type="NCBI Taxonomy" id="326476"/>
    <lineage>
        <taxon>Bacteria</taxon>
        <taxon>Pseudomonadati</taxon>
        <taxon>Pseudomonadota</taxon>
        <taxon>Betaproteobacteria</taxon>
        <taxon>Burkholderiales</taxon>
        <taxon>Burkholderiaceae</taxon>
        <taxon>Caballeronia</taxon>
    </lineage>
</organism>
<accession>A0A158KI01</accession>
<evidence type="ECO:0000313" key="3">
    <source>
        <dbReference type="Proteomes" id="UP000054770"/>
    </source>
</evidence>
<feature type="domain" description="DDE" evidence="1">
    <location>
        <begin position="53"/>
        <end position="85"/>
    </location>
</feature>
<dbReference type="EMBL" id="FCON02000092">
    <property type="protein sequence ID" value="SAL80383.1"/>
    <property type="molecule type" value="Genomic_DNA"/>
</dbReference>
<comment type="caution">
    <text evidence="2">The sequence shown here is derived from an EMBL/GenBank/DDBJ whole genome shotgun (WGS) entry which is preliminary data.</text>
</comment>
<reference evidence="2" key="1">
    <citation type="submission" date="2016-01" db="EMBL/GenBank/DDBJ databases">
        <authorList>
            <person name="Peeters C."/>
        </authorList>
    </citation>
    <scope>NUCLEOTIDE SEQUENCE [LARGE SCALE GENOMIC DNA]</scope>
    <source>
        <strain evidence="2">LMG 22940</strain>
    </source>
</reference>
<dbReference type="Pfam" id="PF13610">
    <property type="entry name" value="DDE_Tnp_IS240"/>
    <property type="match status" value="1"/>
</dbReference>
<protein>
    <submittedName>
        <fullName evidence="2">IS element transposase</fullName>
    </submittedName>
</protein>
<dbReference type="InterPro" id="IPR032874">
    <property type="entry name" value="DDE_dom"/>
</dbReference>
<evidence type="ECO:0000259" key="1">
    <source>
        <dbReference type="Pfam" id="PF13610"/>
    </source>
</evidence>
<name>A0A158KI01_9BURK</name>
<gene>
    <name evidence="2" type="ORF">AWB68_05844</name>
</gene>
<dbReference type="AlphaFoldDB" id="A0A158KI01"/>
<sequence length="86" mass="9736">MASLGAKQMWPRRTTAEGRRWRTAASRQCKRHPDNFGAACAQCAKAARRKPGSTWHLDEMFVTLRGEAYLLWRAVDEHGAELDVHG</sequence>
<proteinExistence type="predicted"/>
<keyword evidence="3" id="KW-1185">Reference proteome</keyword>
<evidence type="ECO:0000313" key="2">
    <source>
        <dbReference type="EMBL" id="SAL80383.1"/>
    </source>
</evidence>
<dbReference type="Proteomes" id="UP000054770">
    <property type="component" value="Unassembled WGS sequence"/>
</dbReference>